<accession>A0A433AUR0</accession>
<dbReference type="InterPro" id="IPR002347">
    <property type="entry name" value="SDR_fam"/>
</dbReference>
<protein>
    <recommendedName>
        <fullName evidence="7">NAD(P)-binding protein</fullName>
    </recommendedName>
</protein>
<evidence type="ECO:0000313" key="6">
    <source>
        <dbReference type="Proteomes" id="UP000268093"/>
    </source>
</evidence>
<dbReference type="PANTHER" id="PTHR43618:SF17">
    <property type="entry name" value="RHAMNOLIPIDS BIOSYNTHESIS 3-OXOACYL-[ACYL-CARRIER-PROTEIN] REDUCTASE"/>
    <property type="match status" value="1"/>
</dbReference>
<dbReference type="PRINTS" id="PR00081">
    <property type="entry name" value="GDHRDH"/>
</dbReference>
<feature type="non-terminal residue" evidence="5">
    <location>
        <position position="255"/>
    </location>
</feature>
<reference evidence="5 6" key="1">
    <citation type="journal article" date="2018" name="New Phytol.">
        <title>Phylogenomics of Endogonaceae and evolution of mycorrhizas within Mucoromycota.</title>
        <authorList>
            <person name="Chang Y."/>
            <person name="Desiro A."/>
            <person name="Na H."/>
            <person name="Sandor L."/>
            <person name="Lipzen A."/>
            <person name="Clum A."/>
            <person name="Barry K."/>
            <person name="Grigoriev I.V."/>
            <person name="Martin F.M."/>
            <person name="Stajich J.E."/>
            <person name="Smith M.E."/>
            <person name="Bonito G."/>
            <person name="Spatafora J.W."/>
        </authorList>
    </citation>
    <scope>NUCLEOTIDE SEQUENCE [LARGE SCALE GENOMIC DNA]</scope>
    <source>
        <strain evidence="5 6">GMNB39</strain>
    </source>
</reference>
<dbReference type="Proteomes" id="UP000268093">
    <property type="component" value="Unassembled WGS sequence"/>
</dbReference>
<keyword evidence="6" id="KW-1185">Reference proteome</keyword>
<evidence type="ECO:0000313" key="5">
    <source>
        <dbReference type="EMBL" id="RUP06349.1"/>
    </source>
</evidence>
<keyword evidence="3" id="KW-0560">Oxidoreductase</keyword>
<dbReference type="EMBL" id="RBNI01016910">
    <property type="protein sequence ID" value="RUP06349.1"/>
    <property type="molecule type" value="Genomic_DNA"/>
</dbReference>
<dbReference type="Gene3D" id="3.40.50.720">
    <property type="entry name" value="NAD(P)-binding Rossmann-like Domain"/>
    <property type="match status" value="1"/>
</dbReference>
<sequence>MDINNLFSVKGKVVLVTGGSRGIGEMIATGYVAGGAKVYISSRSKDVCDKVAAELSSRGPGKCISIPADLQKLDEVKRLVAEIAKREDHLDVLINNAGANWAATIAEYPDESFQKVINLNLNRIFSLTQASLPLLAAKSTTENPSSVINIGSIDGIRVRLPSPHLSSTIYPIVHHLASVPQVPLHETYAYSASKAALHHMTRVMAGHLGHQGITVNAIAPGAFPSKMMKATLAKFKEEIVASVPLARIGSPEDIA</sequence>
<dbReference type="PRINTS" id="PR00080">
    <property type="entry name" value="SDRFAMILY"/>
</dbReference>
<evidence type="ECO:0000256" key="1">
    <source>
        <dbReference type="ARBA" id="ARBA00006484"/>
    </source>
</evidence>
<evidence type="ECO:0000256" key="3">
    <source>
        <dbReference type="ARBA" id="ARBA00023002"/>
    </source>
</evidence>
<evidence type="ECO:0000256" key="2">
    <source>
        <dbReference type="ARBA" id="ARBA00022857"/>
    </source>
</evidence>
<dbReference type="PROSITE" id="PS00061">
    <property type="entry name" value="ADH_SHORT"/>
    <property type="match status" value="1"/>
</dbReference>
<keyword evidence="2" id="KW-0521">NADP</keyword>
<dbReference type="InterPro" id="IPR036291">
    <property type="entry name" value="NAD(P)-bd_dom_sf"/>
</dbReference>
<dbReference type="OrthoDB" id="294295at2759"/>
<dbReference type="GO" id="GO:0016491">
    <property type="term" value="F:oxidoreductase activity"/>
    <property type="evidence" value="ECO:0007669"/>
    <property type="project" value="UniProtKB-KW"/>
</dbReference>
<dbReference type="InterPro" id="IPR052178">
    <property type="entry name" value="Sec_Metab_Biosynth_SDR"/>
</dbReference>
<organism evidence="5 6">
    <name type="scientific">Jimgerdemannia flammicorona</name>
    <dbReference type="NCBI Taxonomy" id="994334"/>
    <lineage>
        <taxon>Eukaryota</taxon>
        <taxon>Fungi</taxon>
        <taxon>Fungi incertae sedis</taxon>
        <taxon>Mucoromycota</taxon>
        <taxon>Mucoromycotina</taxon>
        <taxon>Endogonomycetes</taxon>
        <taxon>Endogonales</taxon>
        <taxon>Endogonaceae</taxon>
        <taxon>Jimgerdemannia</taxon>
    </lineage>
</organism>
<evidence type="ECO:0008006" key="7">
    <source>
        <dbReference type="Google" id="ProtNLM"/>
    </source>
</evidence>
<dbReference type="SUPFAM" id="SSF51735">
    <property type="entry name" value="NAD(P)-binding Rossmann-fold domains"/>
    <property type="match status" value="1"/>
</dbReference>
<evidence type="ECO:0000256" key="4">
    <source>
        <dbReference type="RuleBase" id="RU000363"/>
    </source>
</evidence>
<dbReference type="PANTHER" id="PTHR43618">
    <property type="entry name" value="7-ALPHA-HYDROXYSTEROID DEHYDROGENASE"/>
    <property type="match status" value="1"/>
</dbReference>
<comment type="caution">
    <text evidence="5">The sequence shown here is derived from an EMBL/GenBank/DDBJ whole genome shotgun (WGS) entry which is preliminary data.</text>
</comment>
<comment type="similarity">
    <text evidence="1 4">Belongs to the short-chain dehydrogenases/reductases (SDR) family.</text>
</comment>
<name>A0A433AUR0_9FUNG</name>
<dbReference type="Pfam" id="PF00106">
    <property type="entry name" value="adh_short"/>
    <property type="match status" value="1"/>
</dbReference>
<dbReference type="Pfam" id="PF13561">
    <property type="entry name" value="adh_short_C2"/>
    <property type="match status" value="1"/>
</dbReference>
<dbReference type="InterPro" id="IPR020904">
    <property type="entry name" value="Sc_DH/Rdtase_CS"/>
</dbReference>
<proteinExistence type="inferred from homology"/>
<gene>
    <name evidence="5" type="ORF">BC936DRAFT_140373</name>
</gene>
<dbReference type="AlphaFoldDB" id="A0A433AUR0"/>